<gene>
    <name evidence="4" type="ORF">JWJ88_19340</name>
</gene>
<feature type="signal peptide" evidence="2">
    <location>
        <begin position="1"/>
        <end position="29"/>
    </location>
</feature>
<accession>A0ABX7JM84</accession>
<feature type="chain" id="PRO_5046523381" description="Cytochrome c-552/4 domain-containing protein" evidence="2">
    <location>
        <begin position="30"/>
        <end position="518"/>
    </location>
</feature>
<dbReference type="InterPro" id="IPR051829">
    <property type="entry name" value="Multiheme_Cytochr_ET"/>
</dbReference>
<keyword evidence="5" id="KW-1185">Reference proteome</keyword>
<reference evidence="4 5" key="1">
    <citation type="submission" date="2021-02" db="EMBL/GenBank/DDBJ databases">
        <title>Paracoccus methylovroum sp.nov., a new methanol and methylamine utilizing methylotrophic denitrifer.</title>
        <authorList>
            <person name="Timsy T."/>
            <person name="Behrendt U."/>
            <person name="Ulrich A."/>
            <person name="Spanner T."/>
            <person name="Foesel B.U."/>
            <person name="Horn M.A."/>
            <person name="Kolb S."/>
        </authorList>
    </citation>
    <scope>NUCLEOTIDE SEQUENCE [LARGE SCALE GENOMIC DNA]</scope>
    <source>
        <strain evidence="4 5">H4-D09</strain>
    </source>
</reference>
<dbReference type="InterPro" id="IPR023155">
    <property type="entry name" value="Cyt_c-552/4"/>
</dbReference>
<evidence type="ECO:0000256" key="2">
    <source>
        <dbReference type="SAM" id="SignalP"/>
    </source>
</evidence>
<organism evidence="4 5">
    <name type="scientific">Paracoccus methylovorus</name>
    <dbReference type="NCBI Taxonomy" id="2812658"/>
    <lineage>
        <taxon>Bacteria</taxon>
        <taxon>Pseudomonadati</taxon>
        <taxon>Pseudomonadota</taxon>
        <taxon>Alphaproteobacteria</taxon>
        <taxon>Rhodobacterales</taxon>
        <taxon>Paracoccaceae</taxon>
        <taxon>Paracoccus</taxon>
    </lineage>
</organism>
<evidence type="ECO:0000256" key="1">
    <source>
        <dbReference type="ARBA" id="ARBA00022729"/>
    </source>
</evidence>
<evidence type="ECO:0000313" key="4">
    <source>
        <dbReference type="EMBL" id="QRZ15095.1"/>
    </source>
</evidence>
<sequence length="518" mass="56454">MKLKSQFKFHARPLAFAALAAVVVLAAWAALRPAPRPTGVALEDIPFYRMPFGPDETGAERAFWPSRMLSASGRMSDPKRLPSSAECATCHQREFEEWAGSLHAIADQDLVYEVTVDINSDLLRHGPEQARFCEGCHAPAEMLSGRTNRFVSVEPTEALGEGISCIACHTAIHADPIKGNGAVTLAYDRAEAERDQPQGALLLADPRAHLAAYGAPDTAALMKSSDLCGGCHTESYDESMSRAKAHQTVQSTFVEWRDSWYGAQGVTCQDCHMAGDPAGQVMALREGRTDKPARYSHRFIGANHVMADSSLGDMLLVLRGGLLPGVDAEMNRATIEEQARQTAAFLRTAAGLELRGQRPTETGLELDIAVQNLGAGHNLPTGVNDQKHMWLEVVVTDGAGEEVYRSGGAAERLGVEDPEAVTWIEHFLDSKGERITDHLTFVTAEVIWLRKPIPARGEDVVRYDVPLPEGARGPFHVEAKLLYRVALQDLLYKNLRLNMAVPSFTLAELSADLPDATQ</sequence>
<dbReference type="PANTHER" id="PTHR35038:SF6">
    <property type="entry name" value="SURFACE LOCALIZED DECAHEME CYTOCHROME C LIPOPROTEIN"/>
    <property type="match status" value="1"/>
</dbReference>
<keyword evidence="1 2" id="KW-0732">Signal</keyword>
<evidence type="ECO:0000313" key="5">
    <source>
        <dbReference type="Proteomes" id="UP000663629"/>
    </source>
</evidence>
<feature type="domain" description="Cytochrome c-552/4" evidence="3">
    <location>
        <begin position="86"/>
        <end position="170"/>
    </location>
</feature>
<dbReference type="Proteomes" id="UP000663629">
    <property type="component" value="Chromosome 2"/>
</dbReference>
<protein>
    <recommendedName>
        <fullName evidence="3">Cytochrome c-552/4 domain-containing protein</fullName>
    </recommendedName>
</protein>
<dbReference type="EMBL" id="CP070371">
    <property type="protein sequence ID" value="QRZ15095.1"/>
    <property type="molecule type" value="Genomic_DNA"/>
</dbReference>
<name>A0ABX7JM84_9RHOB</name>
<proteinExistence type="predicted"/>
<dbReference type="Gene3D" id="1.10.1130.10">
    <property type="entry name" value="Flavocytochrome C3, Chain A"/>
    <property type="match status" value="1"/>
</dbReference>
<dbReference type="SUPFAM" id="SSF48695">
    <property type="entry name" value="Multiheme cytochromes"/>
    <property type="match status" value="1"/>
</dbReference>
<dbReference type="Pfam" id="PF13435">
    <property type="entry name" value="Cytochrome_C554"/>
    <property type="match status" value="1"/>
</dbReference>
<dbReference type="PANTHER" id="PTHR35038">
    <property type="entry name" value="DISSIMILATORY SULFITE REDUCTASE SIRA"/>
    <property type="match status" value="1"/>
</dbReference>
<evidence type="ECO:0000259" key="3">
    <source>
        <dbReference type="Pfam" id="PF13435"/>
    </source>
</evidence>
<dbReference type="RefSeq" id="WP_205296055.1">
    <property type="nucleotide sequence ID" value="NZ_CP070371.1"/>
</dbReference>
<dbReference type="InterPro" id="IPR036280">
    <property type="entry name" value="Multihaem_cyt_sf"/>
</dbReference>